<feature type="transmembrane region" description="Helical" evidence="1">
    <location>
        <begin position="12"/>
        <end position="32"/>
    </location>
</feature>
<dbReference type="InterPro" id="IPR005182">
    <property type="entry name" value="YdbS-like_PH"/>
</dbReference>
<sequence>MKSLDPAVCTVWRIKWMLWTLAGLLLALFYELTHLFEPERGTPPGFWVLLVLLVGGGLSWWLPALRYRYWRYALKPEELVLERGVLVRVRTIVPLRRVQHLDIAQDLIEREFGLARVVLHTAGTRHGAVVLPGLRLEQAEALRDEIKRYLLEETL</sequence>
<dbReference type="OrthoDB" id="1524472at2"/>
<dbReference type="PANTHER" id="PTHR34473:SF3">
    <property type="entry name" value="TRANSMEMBRANE PROTEIN-RELATED"/>
    <property type="match status" value="1"/>
</dbReference>
<dbReference type="Proteomes" id="UP000185812">
    <property type="component" value="Unassembled WGS sequence"/>
</dbReference>
<evidence type="ECO:0000256" key="1">
    <source>
        <dbReference type="SAM" id="Phobius"/>
    </source>
</evidence>
<name>A0A1M6TG16_9BACT</name>
<evidence type="ECO:0000313" key="4">
    <source>
        <dbReference type="Proteomes" id="UP000185812"/>
    </source>
</evidence>
<feature type="domain" description="YdbS-like PH" evidence="2">
    <location>
        <begin position="67"/>
        <end position="146"/>
    </location>
</feature>
<dbReference type="RefSeq" id="WP_072715244.1">
    <property type="nucleotide sequence ID" value="NZ_FRAU01000004.1"/>
</dbReference>
<dbReference type="Pfam" id="PF03703">
    <property type="entry name" value="bPH_2"/>
    <property type="match status" value="1"/>
</dbReference>
<feature type="transmembrane region" description="Helical" evidence="1">
    <location>
        <begin position="44"/>
        <end position="62"/>
    </location>
</feature>
<keyword evidence="1" id="KW-0472">Membrane</keyword>
<dbReference type="EMBL" id="FRAU01000004">
    <property type="protein sequence ID" value="SHK55900.1"/>
    <property type="molecule type" value="Genomic_DNA"/>
</dbReference>
<keyword evidence="4" id="KW-1185">Reference proteome</keyword>
<keyword evidence="1" id="KW-1133">Transmembrane helix</keyword>
<keyword evidence="1" id="KW-0812">Transmembrane</keyword>
<dbReference type="AlphaFoldDB" id="A0A1M6TG16"/>
<dbReference type="PANTHER" id="PTHR34473">
    <property type="entry name" value="UPF0699 TRANSMEMBRANE PROTEIN YDBS"/>
    <property type="match status" value="1"/>
</dbReference>
<proteinExistence type="predicted"/>
<accession>A0A1M6TG16</accession>
<evidence type="ECO:0000259" key="2">
    <source>
        <dbReference type="Pfam" id="PF03703"/>
    </source>
</evidence>
<reference evidence="4" key="1">
    <citation type="submission" date="2016-11" db="EMBL/GenBank/DDBJ databases">
        <authorList>
            <person name="Varghese N."/>
            <person name="Submissions S."/>
        </authorList>
    </citation>
    <scope>NUCLEOTIDE SEQUENCE [LARGE SCALE GENOMIC DNA]</scope>
    <source>
        <strain evidence="4">DSM 22212</strain>
    </source>
</reference>
<gene>
    <name evidence="3" type="ORF">SAMN04488087_1381</name>
</gene>
<protein>
    <recommendedName>
        <fullName evidence="2">YdbS-like PH domain-containing protein</fullName>
    </recommendedName>
</protein>
<evidence type="ECO:0000313" key="3">
    <source>
        <dbReference type="EMBL" id="SHK55900.1"/>
    </source>
</evidence>
<dbReference type="STRING" id="633813.SAMN04488087_1381"/>
<organism evidence="3 4">
    <name type="scientific">Rhodothermus profundi</name>
    <dbReference type="NCBI Taxonomy" id="633813"/>
    <lineage>
        <taxon>Bacteria</taxon>
        <taxon>Pseudomonadati</taxon>
        <taxon>Rhodothermota</taxon>
        <taxon>Rhodothermia</taxon>
        <taxon>Rhodothermales</taxon>
        <taxon>Rhodothermaceae</taxon>
        <taxon>Rhodothermus</taxon>
    </lineage>
</organism>